<evidence type="ECO:0000313" key="3">
    <source>
        <dbReference type="Proteomes" id="UP000315783"/>
    </source>
</evidence>
<dbReference type="STRING" id="43265.A0A545V8Q4"/>
<dbReference type="AlphaFoldDB" id="A0A545V8Q4"/>
<gene>
    <name evidence="2" type="ORF">IF1G_03854</name>
</gene>
<accession>A0A545V8Q4</accession>
<evidence type="ECO:0000313" key="2">
    <source>
        <dbReference type="EMBL" id="TQV98111.1"/>
    </source>
</evidence>
<dbReference type="GO" id="GO:0017057">
    <property type="term" value="F:6-phosphogluconolactonase activity"/>
    <property type="evidence" value="ECO:0007669"/>
    <property type="project" value="TreeGrafter"/>
</dbReference>
<dbReference type="InterPro" id="IPR050282">
    <property type="entry name" value="Cycloisomerase_2"/>
</dbReference>
<feature type="compositionally biased region" description="Acidic residues" evidence="1">
    <location>
        <begin position="164"/>
        <end position="173"/>
    </location>
</feature>
<feature type="region of interest" description="Disordered" evidence="1">
    <location>
        <begin position="154"/>
        <end position="175"/>
    </location>
</feature>
<sequence length="388" mass="43027">MPIHHLMVGTWTPPGAIFTFAFDDEALTLELVKRTAIPEDEPISWMTFNHDKTVIYGAAMKKWSSFAVENPTTITHQASHPMLHDPAAASLESNTRAIFLLAARRPPHAVYCNPFYRHAGHGSVFAADPTTGALVGPAAAQHYPYQPDSGVHGMVFSPARGSDDGDDDDDDDGERFLYSADLSANKLWVHRRPDPSRPEVELVGGVDAPDARDHPRWVAMHPSGAHLYALMEKGNRICEYAVDNNGRDNGTGMITYTGRHFPLIPPDIPERDRWTMYRGDVCAVSSSGRYLFASTRANSADKTGYLTALELAEADGRVERQILLRPTPTSGGHSNAVAPSDWSDEWLALTDDEQGWLEVYRWQDESLTRVARVRVPEPGFGMNAIWYD</sequence>
<dbReference type="FunFam" id="2.130.10.10:FF:000244">
    <property type="entry name" value="Carboxy-cis,cis-muconate cyclase"/>
    <property type="match status" value="1"/>
</dbReference>
<protein>
    <submittedName>
        <fullName evidence="2">3-carboxy-cis,cis-muconate cyclase</fullName>
    </submittedName>
</protein>
<name>A0A545V8Q4_9HYPO</name>
<dbReference type="SUPFAM" id="SSF75011">
    <property type="entry name" value="3-carboxy-cis,cis-mucoante lactonizing enzyme"/>
    <property type="match status" value="1"/>
</dbReference>
<dbReference type="Gene3D" id="2.130.10.10">
    <property type="entry name" value="YVTN repeat-like/Quinoprotein amine dehydrogenase"/>
    <property type="match status" value="1"/>
</dbReference>
<dbReference type="PANTHER" id="PTHR30344">
    <property type="entry name" value="6-PHOSPHOGLUCONOLACTONASE-RELATED"/>
    <property type="match status" value="1"/>
</dbReference>
<keyword evidence="3" id="KW-1185">Reference proteome</keyword>
<dbReference type="InterPro" id="IPR015943">
    <property type="entry name" value="WD40/YVTN_repeat-like_dom_sf"/>
</dbReference>
<proteinExistence type="predicted"/>
<organism evidence="2 3">
    <name type="scientific">Cordyceps javanica</name>
    <dbReference type="NCBI Taxonomy" id="43265"/>
    <lineage>
        <taxon>Eukaryota</taxon>
        <taxon>Fungi</taxon>
        <taxon>Dikarya</taxon>
        <taxon>Ascomycota</taxon>
        <taxon>Pezizomycotina</taxon>
        <taxon>Sordariomycetes</taxon>
        <taxon>Hypocreomycetidae</taxon>
        <taxon>Hypocreales</taxon>
        <taxon>Cordycipitaceae</taxon>
        <taxon>Cordyceps</taxon>
    </lineage>
</organism>
<reference evidence="2 3" key="1">
    <citation type="journal article" date="2019" name="Appl. Microbiol. Biotechnol.">
        <title>Genome sequence of Isaria javanica and comparative genome analysis insights into family S53 peptidase evolution in fungal entomopathogens.</title>
        <authorList>
            <person name="Lin R."/>
            <person name="Zhang X."/>
            <person name="Xin B."/>
            <person name="Zou M."/>
            <person name="Gao Y."/>
            <person name="Qin F."/>
            <person name="Hu Q."/>
            <person name="Xie B."/>
            <person name="Cheng X."/>
        </authorList>
    </citation>
    <scope>NUCLEOTIDE SEQUENCE [LARGE SCALE GENOMIC DNA]</scope>
    <source>
        <strain evidence="2 3">IJ1G</strain>
    </source>
</reference>
<comment type="caution">
    <text evidence="2">The sequence shown here is derived from an EMBL/GenBank/DDBJ whole genome shotgun (WGS) entry which is preliminary data.</text>
</comment>
<dbReference type="PANTHER" id="PTHR30344:SF4">
    <property type="entry name" value="CYCLASE, PUTATIVE (AFU_ORTHOLOGUE AFUA_6G11580)-RELATED"/>
    <property type="match status" value="1"/>
</dbReference>
<evidence type="ECO:0000256" key="1">
    <source>
        <dbReference type="SAM" id="MobiDB-lite"/>
    </source>
</evidence>
<dbReference type="EMBL" id="SPUK01000004">
    <property type="protein sequence ID" value="TQV98111.1"/>
    <property type="molecule type" value="Genomic_DNA"/>
</dbReference>
<dbReference type="Proteomes" id="UP000315783">
    <property type="component" value="Unassembled WGS sequence"/>
</dbReference>